<dbReference type="EMBL" id="JAKWFO010000005">
    <property type="protein sequence ID" value="KAI9635597.1"/>
    <property type="molecule type" value="Genomic_DNA"/>
</dbReference>
<dbReference type="SMART" id="SM01071">
    <property type="entry name" value="CDC37_N"/>
    <property type="match status" value="1"/>
</dbReference>
<feature type="domain" description="Cdc37 Hsp90 binding" evidence="8">
    <location>
        <begin position="228"/>
        <end position="395"/>
    </location>
</feature>
<dbReference type="InterPro" id="IPR013873">
    <property type="entry name" value="Cdc37_C"/>
</dbReference>
<dbReference type="Pfam" id="PF08565">
    <property type="entry name" value="CDC37_M"/>
    <property type="match status" value="1"/>
</dbReference>
<dbReference type="Pfam" id="PF08564">
    <property type="entry name" value="CDC37_C"/>
    <property type="match status" value="1"/>
</dbReference>
<evidence type="ECO:0000259" key="9">
    <source>
        <dbReference type="SMART" id="SM01071"/>
    </source>
</evidence>
<feature type="region of interest" description="Disordered" evidence="6">
    <location>
        <begin position="87"/>
        <end position="106"/>
    </location>
</feature>
<dbReference type="InterPro" id="IPR004918">
    <property type="entry name" value="Cdc37"/>
</dbReference>
<dbReference type="GO" id="GO:0051087">
    <property type="term" value="F:protein-folding chaperone binding"/>
    <property type="evidence" value="ECO:0007669"/>
    <property type="project" value="TreeGrafter"/>
</dbReference>
<dbReference type="SMART" id="SM01070">
    <property type="entry name" value="CDC37_M"/>
    <property type="match status" value="1"/>
</dbReference>
<comment type="caution">
    <text evidence="10">The sequence shown here is derived from an EMBL/GenBank/DDBJ whole genome shotgun (WGS) entry which is preliminary data.</text>
</comment>
<keyword evidence="11" id="KW-1185">Reference proteome</keyword>
<dbReference type="Pfam" id="PF03234">
    <property type="entry name" value="CDC37_N"/>
    <property type="match status" value="1"/>
</dbReference>
<reference evidence="10" key="1">
    <citation type="journal article" date="2022" name="G3 (Bethesda)">
        <title>High quality genome of the basidiomycete yeast Dioszegia hungarica PDD-24b-2 isolated from cloud water.</title>
        <authorList>
            <person name="Jarrige D."/>
            <person name="Haridas S."/>
            <person name="Bleykasten-Grosshans C."/>
            <person name="Joly M."/>
            <person name="Nadalig T."/>
            <person name="Sancelme M."/>
            <person name="Vuilleumier S."/>
            <person name="Grigoriev I.V."/>
            <person name="Amato P."/>
            <person name="Bringel F."/>
        </authorList>
    </citation>
    <scope>NUCLEOTIDE SEQUENCE</scope>
    <source>
        <strain evidence="10">PDD-24b-2</strain>
    </source>
</reference>
<dbReference type="Gene3D" id="1.20.58.610">
    <property type="entry name" value="Cdc37, Hsp90 binding domain"/>
    <property type="match status" value="1"/>
</dbReference>
<evidence type="ECO:0000256" key="3">
    <source>
        <dbReference type="ARBA" id="ARBA00022490"/>
    </source>
</evidence>
<dbReference type="SMART" id="SM01069">
    <property type="entry name" value="CDC37_C"/>
    <property type="match status" value="1"/>
</dbReference>
<dbReference type="GO" id="GO:0051082">
    <property type="term" value="F:unfolded protein binding"/>
    <property type="evidence" value="ECO:0007669"/>
    <property type="project" value="TreeGrafter"/>
</dbReference>
<name>A0AA38H6U6_9TREE</name>
<accession>A0AA38H6U6</accession>
<dbReference type="PANTHER" id="PTHR12800">
    <property type="entry name" value="CDC37-RELATED"/>
    <property type="match status" value="1"/>
</dbReference>
<proteinExistence type="inferred from homology"/>
<dbReference type="InterPro" id="IPR013874">
    <property type="entry name" value="Cdc37_Hsp90-bd"/>
</dbReference>
<feature type="region of interest" description="Disordered" evidence="6">
    <location>
        <begin position="141"/>
        <end position="160"/>
    </location>
</feature>
<dbReference type="GO" id="GO:0005737">
    <property type="term" value="C:cytoplasm"/>
    <property type="evidence" value="ECO:0007669"/>
    <property type="project" value="UniProtKB-SubCell"/>
</dbReference>
<dbReference type="InterPro" id="IPR038189">
    <property type="entry name" value="Cdc37_Hsp90-bd_sf"/>
</dbReference>
<dbReference type="RefSeq" id="XP_052945374.1">
    <property type="nucleotide sequence ID" value="XM_053088618.1"/>
</dbReference>
<dbReference type="FunFam" id="1.20.58.610:FF:000002">
    <property type="entry name" value="Hsp90 co-chaperone Cdc37, putative"/>
    <property type="match status" value="1"/>
</dbReference>
<protein>
    <recommendedName>
        <fullName evidence="5">Hsp90 chaperone protein kinase-targeting subunit</fullName>
    </recommendedName>
</protein>
<evidence type="ECO:0000256" key="1">
    <source>
        <dbReference type="ARBA" id="ARBA00004496"/>
    </source>
</evidence>
<feature type="domain" description="Cdc37 N-terminal" evidence="9">
    <location>
        <begin position="2"/>
        <end position="215"/>
    </location>
</feature>
<dbReference type="GO" id="GO:0031072">
    <property type="term" value="F:heat shock protein binding"/>
    <property type="evidence" value="ECO:0007669"/>
    <property type="project" value="TreeGrafter"/>
</dbReference>
<evidence type="ECO:0000313" key="10">
    <source>
        <dbReference type="EMBL" id="KAI9635597.1"/>
    </source>
</evidence>
<comment type="similarity">
    <text evidence="2">Belongs to the CDC37 family.</text>
</comment>
<dbReference type="SUPFAM" id="SSF101391">
    <property type="entry name" value="Hsp90 co-chaperone CDC37"/>
    <property type="match status" value="1"/>
</dbReference>
<feature type="domain" description="Cdc37 C-terminal" evidence="7">
    <location>
        <begin position="410"/>
        <end position="505"/>
    </location>
</feature>
<keyword evidence="3" id="KW-0963">Cytoplasm</keyword>
<evidence type="ECO:0000259" key="7">
    <source>
        <dbReference type="SMART" id="SM01069"/>
    </source>
</evidence>
<evidence type="ECO:0000313" key="11">
    <source>
        <dbReference type="Proteomes" id="UP001164286"/>
    </source>
</evidence>
<dbReference type="Proteomes" id="UP001164286">
    <property type="component" value="Unassembled WGS sequence"/>
</dbReference>
<gene>
    <name evidence="10" type="ORF">MKK02DRAFT_32980</name>
</gene>
<dbReference type="GO" id="GO:0006457">
    <property type="term" value="P:protein folding"/>
    <property type="evidence" value="ECO:0007669"/>
    <property type="project" value="TreeGrafter"/>
</dbReference>
<dbReference type="PANTHER" id="PTHR12800:SF4">
    <property type="entry name" value="HSP90 CO-CHAPERONE CDC37"/>
    <property type="match status" value="1"/>
</dbReference>
<feature type="region of interest" description="Disordered" evidence="6">
    <location>
        <begin position="208"/>
        <end position="274"/>
    </location>
</feature>
<dbReference type="GO" id="GO:0019901">
    <property type="term" value="F:protein kinase binding"/>
    <property type="evidence" value="ECO:0007669"/>
    <property type="project" value="InterPro"/>
</dbReference>
<organism evidence="10 11">
    <name type="scientific">Dioszegia hungarica</name>
    <dbReference type="NCBI Taxonomy" id="4972"/>
    <lineage>
        <taxon>Eukaryota</taxon>
        <taxon>Fungi</taxon>
        <taxon>Dikarya</taxon>
        <taxon>Basidiomycota</taxon>
        <taxon>Agaricomycotina</taxon>
        <taxon>Tremellomycetes</taxon>
        <taxon>Tremellales</taxon>
        <taxon>Bulleribasidiaceae</taxon>
        <taxon>Dioszegia</taxon>
    </lineage>
</organism>
<comment type="subcellular location">
    <subcellularLocation>
        <location evidence="1">Cytoplasm</location>
    </subcellularLocation>
</comment>
<dbReference type="InterPro" id="IPR013855">
    <property type="entry name" value="Cdc37_N_dom"/>
</dbReference>
<sequence>MPLNYSKWDMLELSDDSDIEEHPNVDKKSMIRWKQRDIHEKREARRLQILKLKSELALNSVLRPRIQAVASGVSSGGAAHFRAVQRRLKEQPSPEKPNTGAPNQPTYDMMLGQLLGDTWREAAWVVEGSKVEAGVVKKDGKKVDESTGQPKWADEHLPPDGKVEKMGAVLAERLDWHLKELAKRDGEVEKEIVKEEAEQKKKITSEDMTEGFSATSHVKGSAPSPIENKGIKEPKKSKKKEEVIEVLNPGAASSSKAEDTDEEDMPEFGPLSPAQRTFAQIPIGEFDKSYAFIQKDSSVLTERTHDSLLAEAFEAERRGDKKFAKQCVHQALLVNYCRQLGRDGVGLFFQRMIQRNPKSITMFNQDLEQTYTRIATRTVEMAAESAGEGPDGEREQIQLVAEDPNMEITFNLPDGPPPETIRIEGEGAEEMDMEEVKAFLQRKWEIFGGFPERLRVALKSEKLEQVNKALGAMKVAEAEEIVGLMQEGGMLSFSERGVRDMTAKS</sequence>
<evidence type="ECO:0000256" key="6">
    <source>
        <dbReference type="SAM" id="MobiDB-lite"/>
    </source>
</evidence>
<dbReference type="AlphaFoldDB" id="A0AA38H6U6"/>
<dbReference type="GO" id="GO:0050821">
    <property type="term" value="P:protein stabilization"/>
    <property type="evidence" value="ECO:0007669"/>
    <property type="project" value="TreeGrafter"/>
</dbReference>
<feature type="compositionally biased region" description="Basic and acidic residues" evidence="6">
    <location>
        <begin position="229"/>
        <end position="243"/>
    </location>
</feature>
<keyword evidence="4" id="KW-0143">Chaperone</keyword>
<evidence type="ECO:0000259" key="8">
    <source>
        <dbReference type="SMART" id="SM01070"/>
    </source>
</evidence>
<evidence type="ECO:0000256" key="4">
    <source>
        <dbReference type="ARBA" id="ARBA00023186"/>
    </source>
</evidence>
<dbReference type="GeneID" id="77727823"/>
<evidence type="ECO:0000256" key="2">
    <source>
        <dbReference type="ARBA" id="ARBA00006222"/>
    </source>
</evidence>
<evidence type="ECO:0000256" key="5">
    <source>
        <dbReference type="ARBA" id="ARBA00031396"/>
    </source>
</evidence>